<proteinExistence type="predicted"/>
<dbReference type="RefSeq" id="WP_238017752.1">
    <property type="nucleotide sequence ID" value="NZ_JAIFZM010000001.1"/>
</dbReference>
<protein>
    <recommendedName>
        <fullName evidence="3">DUF4901 domain-containing protein</fullName>
    </recommendedName>
</protein>
<keyword evidence="2" id="KW-1185">Reference proteome</keyword>
<organism evidence="1 2">
    <name type="scientific">Oceanobacillus jordanicus</name>
    <dbReference type="NCBI Taxonomy" id="2867266"/>
    <lineage>
        <taxon>Bacteria</taxon>
        <taxon>Bacillati</taxon>
        <taxon>Bacillota</taxon>
        <taxon>Bacilli</taxon>
        <taxon>Bacillales</taxon>
        <taxon>Bacillaceae</taxon>
        <taxon>Oceanobacillus</taxon>
    </lineage>
</organism>
<dbReference type="AlphaFoldDB" id="A0AAW5AWP6"/>
<evidence type="ECO:0000313" key="1">
    <source>
        <dbReference type="EMBL" id="MCG3417805.1"/>
    </source>
</evidence>
<evidence type="ECO:0000313" key="2">
    <source>
        <dbReference type="Proteomes" id="UP001199631"/>
    </source>
</evidence>
<comment type="caution">
    <text evidence="1">The sequence shown here is derived from an EMBL/GenBank/DDBJ whole genome shotgun (WGS) entry which is preliminary data.</text>
</comment>
<accession>A0AAW5AWP6</accession>
<reference evidence="1 2" key="1">
    <citation type="journal article" date="2022" name="Evol. Bioinform. Online">
        <title>Draft Genome Sequence of Oceanobacillus jordanicus Strain GSFE11, a Halotolerant Plant Growth-Promoting Bacterial Endophyte Isolated From the Jordan Valley.</title>
        <authorList>
            <person name="Alhindi T."/>
            <person name="Albdaiwi R."/>
        </authorList>
    </citation>
    <scope>NUCLEOTIDE SEQUENCE [LARGE SCALE GENOMIC DNA]</scope>
    <source>
        <strain evidence="1 2">GSFE11</strain>
    </source>
</reference>
<dbReference type="Proteomes" id="UP001199631">
    <property type="component" value="Unassembled WGS sequence"/>
</dbReference>
<evidence type="ECO:0008006" key="3">
    <source>
        <dbReference type="Google" id="ProtNLM"/>
    </source>
</evidence>
<sequence>MNEQLQELADSCQKNYGLDNYYLERYHLFRDDNSNVENAFLFSMEWVPRVVEGEVEEGLNPPGTAVIEIELESKKLRHFTFVQGANLVEEQVFPQLKDGSESIIEWVEETTGLEFGRQFQLKEEAENGIRFLAAADNIPVFPVGTIEVVFNKEGMLSQFSMDGSFPQEDQIKWEPFALTSSIVDPIILNQLQLLEIPIEEEERWLPVFGTTTTFITNNKQHIIPFEKAEMRDSYEIVDRNIEWDFEATEETFVPQEIDLSHEVSLEEALANKPDENKRPLTPEDIERSFEAVGSFTKEKYPEDSGKWKLYAIFREHGYLIAELWPRMQDKKVIQHKLKLFIDPATYSVLNFTDNEFILEMFDHFSEAESPVLTKDEAFEKLHSYIEITPVYIYEPNSETYQLCGKVDCSYGVNAATGDVILLDEL</sequence>
<gene>
    <name evidence="1" type="ORF">K3T81_01470</name>
</gene>
<dbReference type="EMBL" id="JAIFZM010000001">
    <property type="protein sequence ID" value="MCG3417805.1"/>
    <property type="molecule type" value="Genomic_DNA"/>
</dbReference>
<name>A0AAW5AWP6_9BACI</name>